<keyword evidence="3" id="KW-1185">Reference proteome</keyword>
<feature type="transmembrane region" description="Helical" evidence="1">
    <location>
        <begin position="168"/>
        <end position="183"/>
    </location>
</feature>
<evidence type="ECO:0000256" key="1">
    <source>
        <dbReference type="SAM" id="Phobius"/>
    </source>
</evidence>
<feature type="transmembrane region" description="Helical" evidence="1">
    <location>
        <begin position="339"/>
        <end position="356"/>
    </location>
</feature>
<evidence type="ECO:0008006" key="4">
    <source>
        <dbReference type="Google" id="ProtNLM"/>
    </source>
</evidence>
<feature type="transmembrane region" description="Helical" evidence="1">
    <location>
        <begin position="314"/>
        <end position="333"/>
    </location>
</feature>
<accession>A0ABY2TNE2</accession>
<proteinExistence type="predicted"/>
<protein>
    <recommendedName>
        <fullName evidence="4">Glycosyltransferase RgtA/B/C/D-like domain-containing protein</fullName>
    </recommendedName>
</protein>
<feature type="transmembrane region" description="Helical" evidence="1">
    <location>
        <begin position="363"/>
        <end position="380"/>
    </location>
</feature>
<dbReference type="Proteomes" id="UP000310168">
    <property type="component" value="Unassembled WGS sequence"/>
</dbReference>
<feature type="transmembrane region" description="Helical" evidence="1">
    <location>
        <begin position="122"/>
        <end position="140"/>
    </location>
</feature>
<keyword evidence="1" id="KW-1133">Transmembrane helix</keyword>
<sequence length="480" mass="56465">MIEHYYHMRKYYDNKIIPVTGALLEGGKYIGDPYNKSSEAYSSKIARIPGGYFYLEYMFFYFLSGENLDLARILYGIAMTLFSCIFLIWIYKKFGFKILAIMTSLILVNITFFTINNKFYNPHTAFILSFISIPIILEYITNKKWNYIYAIFIFPIIALEAMGHMSTFFNLVPTLIVYFIIRWKNTKKNIIPLSIGIFIAFLLYLPYLISEINNGFPNLMNAIALRNKSKPIIQPPQIWSILFFPTNEPNANYGNSIYSIFAHWFNGDIILIFSFIFYVASIIIGISAFIILLKDFFQKKLEDEKNIIFRETALIYLLYIIVTTALFMILNLGSARARYFLNIYPLTFIPIIYLVKKIENKKIFNIFLIFILLNPLAVFIEMKHLYRNENKTGWNFMMPHIEQIKKDSNGYSFDINTNSYYPILLLKIDNKDFIVDTNANIKYHVISVYDKDFNTNNMHMIYSNSAYITYKEYKDIINTN</sequence>
<organism evidence="2 3">
    <name type="scientific">Brachyspira catarrhinii</name>
    <dbReference type="NCBI Taxonomy" id="2528966"/>
    <lineage>
        <taxon>Bacteria</taxon>
        <taxon>Pseudomonadati</taxon>
        <taxon>Spirochaetota</taxon>
        <taxon>Spirochaetia</taxon>
        <taxon>Brachyspirales</taxon>
        <taxon>Brachyspiraceae</taxon>
        <taxon>Brachyspira</taxon>
    </lineage>
</organism>
<keyword evidence="1" id="KW-0812">Transmembrane</keyword>
<feature type="transmembrane region" description="Helical" evidence="1">
    <location>
        <begin position="98"/>
        <end position="116"/>
    </location>
</feature>
<feature type="transmembrane region" description="Helical" evidence="1">
    <location>
        <begin position="190"/>
        <end position="209"/>
    </location>
</feature>
<feature type="transmembrane region" description="Helical" evidence="1">
    <location>
        <begin position="70"/>
        <end position="91"/>
    </location>
</feature>
<evidence type="ECO:0000313" key="3">
    <source>
        <dbReference type="Proteomes" id="UP000310168"/>
    </source>
</evidence>
<feature type="transmembrane region" description="Helical" evidence="1">
    <location>
        <begin position="147"/>
        <end position="162"/>
    </location>
</feature>
<feature type="transmembrane region" description="Helical" evidence="1">
    <location>
        <begin position="269"/>
        <end position="293"/>
    </location>
</feature>
<dbReference type="EMBL" id="SJDU01000409">
    <property type="protein sequence ID" value="TKZ29430.1"/>
    <property type="molecule type" value="Genomic_DNA"/>
</dbReference>
<name>A0ABY2TNE2_9SPIR</name>
<comment type="caution">
    <text evidence="2">The sequence shown here is derived from an EMBL/GenBank/DDBJ whole genome shotgun (WGS) entry which is preliminary data.</text>
</comment>
<gene>
    <name evidence="2" type="ORF">EZH24_11020</name>
</gene>
<feature type="transmembrane region" description="Helical" evidence="1">
    <location>
        <begin position="45"/>
        <end position="64"/>
    </location>
</feature>
<keyword evidence="1" id="KW-0472">Membrane</keyword>
<evidence type="ECO:0000313" key="2">
    <source>
        <dbReference type="EMBL" id="TKZ29430.1"/>
    </source>
</evidence>
<reference evidence="2 3" key="1">
    <citation type="journal article" date="2019" name="Anaerobe">
        <title>Brachyspira catarrhinii sp. nov., an anaerobic intestinal spirochaete isolated from vervet monkeys may have been misidentified as Brachyspira aalborgi in previous studies.</title>
        <authorList>
            <person name="Phillips N.D."/>
            <person name="La T."/>
            <person name="Hampson D.J."/>
        </authorList>
    </citation>
    <scope>NUCLEOTIDE SEQUENCE [LARGE SCALE GENOMIC DNA]</scope>
    <source>
        <strain evidence="2 3">Z12</strain>
    </source>
</reference>